<evidence type="ECO:0000313" key="1">
    <source>
        <dbReference type="EMBL" id="TFK61137.1"/>
    </source>
</evidence>
<evidence type="ECO:0000313" key="2">
    <source>
        <dbReference type="Proteomes" id="UP000308600"/>
    </source>
</evidence>
<proteinExistence type="predicted"/>
<gene>
    <name evidence="1" type="ORF">BDN72DRAFT_778597</name>
</gene>
<dbReference type="Proteomes" id="UP000308600">
    <property type="component" value="Unassembled WGS sequence"/>
</dbReference>
<dbReference type="EMBL" id="ML208691">
    <property type="protein sequence ID" value="TFK61137.1"/>
    <property type="molecule type" value="Genomic_DNA"/>
</dbReference>
<organism evidence="1 2">
    <name type="scientific">Pluteus cervinus</name>
    <dbReference type="NCBI Taxonomy" id="181527"/>
    <lineage>
        <taxon>Eukaryota</taxon>
        <taxon>Fungi</taxon>
        <taxon>Dikarya</taxon>
        <taxon>Basidiomycota</taxon>
        <taxon>Agaricomycotina</taxon>
        <taxon>Agaricomycetes</taxon>
        <taxon>Agaricomycetidae</taxon>
        <taxon>Agaricales</taxon>
        <taxon>Pluteineae</taxon>
        <taxon>Pluteaceae</taxon>
        <taxon>Pluteus</taxon>
    </lineage>
</organism>
<feature type="non-terminal residue" evidence="1">
    <location>
        <position position="304"/>
    </location>
</feature>
<name>A0ACD3A6B7_9AGAR</name>
<sequence length="304" mass="34114">MTTDSPLPEVKTEFEVAPAQSIQKLLWPEPTAFTYAWVFLTRTLPSQIYFHIMLRLPGMYWSRVARIFEEAEISLPDIAKMITGAAQKGDALDDADATYSSSGSRGDGTRPSLPRSFSVSTLSPFEPESIPTSFVRLTHTWDKFIDTCLKEWKTLNIVSVLLLSAIASVLQIEAAAVDPIIRTSALLSLICALMSLLYGCMYSIRFYDMKKPYKAAQWAQEAQKAQSGIIWNVWIFLALPAVWLAWSIIAYLVCIMAYVWRTGGGESATSIASHTLLGLRIAVSVSMFFGVFYFILITRTLWRY</sequence>
<keyword evidence="2" id="KW-1185">Reference proteome</keyword>
<protein>
    <submittedName>
        <fullName evidence="1">Uncharacterized protein</fullName>
    </submittedName>
</protein>
<accession>A0ACD3A6B7</accession>
<reference evidence="1 2" key="1">
    <citation type="journal article" date="2019" name="Nat. Ecol. Evol.">
        <title>Megaphylogeny resolves global patterns of mushroom evolution.</title>
        <authorList>
            <person name="Varga T."/>
            <person name="Krizsan K."/>
            <person name="Foldi C."/>
            <person name="Dima B."/>
            <person name="Sanchez-Garcia M."/>
            <person name="Sanchez-Ramirez S."/>
            <person name="Szollosi G.J."/>
            <person name="Szarkandi J.G."/>
            <person name="Papp V."/>
            <person name="Albert L."/>
            <person name="Andreopoulos W."/>
            <person name="Angelini C."/>
            <person name="Antonin V."/>
            <person name="Barry K.W."/>
            <person name="Bougher N.L."/>
            <person name="Buchanan P."/>
            <person name="Buyck B."/>
            <person name="Bense V."/>
            <person name="Catcheside P."/>
            <person name="Chovatia M."/>
            <person name="Cooper J."/>
            <person name="Damon W."/>
            <person name="Desjardin D."/>
            <person name="Finy P."/>
            <person name="Geml J."/>
            <person name="Haridas S."/>
            <person name="Hughes K."/>
            <person name="Justo A."/>
            <person name="Karasinski D."/>
            <person name="Kautmanova I."/>
            <person name="Kiss B."/>
            <person name="Kocsube S."/>
            <person name="Kotiranta H."/>
            <person name="LaButti K.M."/>
            <person name="Lechner B.E."/>
            <person name="Liimatainen K."/>
            <person name="Lipzen A."/>
            <person name="Lukacs Z."/>
            <person name="Mihaltcheva S."/>
            <person name="Morgado L.N."/>
            <person name="Niskanen T."/>
            <person name="Noordeloos M.E."/>
            <person name="Ohm R.A."/>
            <person name="Ortiz-Santana B."/>
            <person name="Ovrebo C."/>
            <person name="Racz N."/>
            <person name="Riley R."/>
            <person name="Savchenko A."/>
            <person name="Shiryaev A."/>
            <person name="Soop K."/>
            <person name="Spirin V."/>
            <person name="Szebenyi C."/>
            <person name="Tomsovsky M."/>
            <person name="Tulloss R.E."/>
            <person name="Uehling J."/>
            <person name="Grigoriev I.V."/>
            <person name="Vagvolgyi C."/>
            <person name="Papp T."/>
            <person name="Martin F.M."/>
            <person name="Miettinen O."/>
            <person name="Hibbett D.S."/>
            <person name="Nagy L.G."/>
        </authorList>
    </citation>
    <scope>NUCLEOTIDE SEQUENCE [LARGE SCALE GENOMIC DNA]</scope>
    <source>
        <strain evidence="1 2">NL-1719</strain>
    </source>
</reference>